<feature type="domain" description="NXPE C-terminal" evidence="2">
    <location>
        <begin position="313"/>
        <end position="536"/>
    </location>
</feature>
<accession>A0A6P4YL99</accession>
<dbReference type="InterPro" id="IPR026845">
    <property type="entry name" value="NXPH/NXPE"/>
</dbReference>
<keyword evidence="3" id="KW-1185">Reference proteome</keyword>
<feature type="region of interest" description="Disordered" evidence="1">
    <location>
        <begin position="1"/>
        <end position="33"/>
    </location>
</feature>
<dbReference type="InterPro" id="IPR057106">
    <property type="entry name" value="NXPE4_C"/>
</dbReference>
<evidence type="ECO:0000256" key="1">
    <source>
        <dbReference type="SAM" id="MobiDB-lite"/>
    </source>
</evidence>
<reference evidence="4" key="1">
    <citation type="submission" date="2025-08" db="UniProtKB">
        <authorList>
            <consortium name="RefSeq"/>
        </authorList>
    </citation>
    <scope>IDENTIFICATION</scope>
    <source>
        <tissue evidence="4">Gonad</tissue>
    </source>
</reference>
<dbReference type="Gene3D" id="2.60.40.10">
    <property type="entry name" value="Immunoglobulins"/>
    <property type="match status" value="1"/>
</dbReference>
<dbReference type="KEGG" id="bbel:109470614"/>
<dbReference type="AlphaFoldDB" id="A0A6P4YL99"/>
<name>A0A6P4YL99_BRABE</name>
<dbReference type="InterPro" id="IPR013783">
    <property type="entry name" value="Ig-like_fold"/>
</dbReference>
<dbReference type="PANTHER" id="PTHR16165">
    <property type="entry name" value="NXPE FAMILY MEMBER"/>
    <property type="match status" value="1"/>
</dbReference>
<dbReference type="SUPFAM" id="SSF52266">
    <property type="entry name" value="SGNH hydrolase"/>
    <property type="match status" value="1"/>
</dbReference>
<protein>
    <submittedName>
        <fullName evidence="4">NXPE family member 3-like</fullName>
    </submittedName>
</protein>
<gene>
    <name evidence="4" type="primary">LOC109470614</name>
</gene>
<dbReference type="GeneID" id="109470614"/>
<evidence type="ECO:0000313" key="4">
    <source>
        <dbReference type="RefSeq" id="XP_019625188.1"/>
    </source>
</evidence>
<organism evidence="3 4">
    <name type="scientific">Branchiostoma belcheri</name>
    <name type="common">Amphioxus</name>
    <dbReference type="NCBI Taxonomy" id="7741"/>
    <lineage>
        <taxon>Eukaryota</taxon>
        <taxon>Metazoa</taxon>
        <taxon>Chordata</taxon>
        <taxon>Cephalochordata</taxon>
        <taxon>Leptocardii</taxon>
        <taxon>Amphioxiformes</taxon>
        <taxon>Branchiostomatidae</taxon>
        <taxon>Branchiostoma</taxon>
    </lineage>
</organism>
<feature type="compositionally biased region" description="Polar residues" evidence="1">
    <location>
        <begin position="17"/>
        <end position="33"/>
    </location>
</feature>
<dbReference type="PANTHER" id="PTHR16165:SF5">
    <property type="entry name" value="NXPE FAMILY MEMBER 3"/>
    <property type="match status" value="1"/>
</dbReference>
<dbReference type="OrthoDB" id="5950832at2759"/>
<sequence length="538" mass="59879">MRVLPKATGLGGISSRRGPNQSVKPTKQSLPQVTKQTVLTKYRPFLSSTMKNRSTKIPIPSIETPNKSVFTTQAYAKQLTFFIESTSGPDFSVGDIVRVVFFAKDQRNNAVTTNIGDYFRASISTLETKSAAVGAITDHQNGTYTATFRLLWAGKVKIKVQLVLPRQAIDVVERTVGEHPFDKVMFRRQYRLDGRTISTRCSVDPTVFHNTGPVCNHSDPHAGGRWYCEKAANISCETPGYHSYILGSGPKNMLRPGEEKLFARRINPWRLDISGSPSTINVTKGLDPLAKRRRCMPGLATPQINGFYQDGVWNSLVCHNRHFSNQSEWRECLRGKTVHFMGDSTIRQWYEYLVGTLNLTDVTLPEATHQSGPSLAKDPVDNITLKYRTHGPPIRTSSTKTSNLKYIANALDEIEGGPNDVVGITVGAHLTAFPVQLYRERMEAIRVAIRRLHQRSPQTLVAIKTANTFTSGSEVNGGDWLAYRFDLVMRELFAGMDVVLVDAWGMTSAQQWHADVIHPGSDIIGQEVELLGSFICPL</sequence>
<dbReference type="RefSeq" id="XP_019625188.1">
    <property type="nucleotide sequence ID" value="XM_019769629.1"/>
</dbReference>
<evidence type="ECO:0000313" key="3">
    <source>
        <dbReference type="Proteomes" id="UP000515135"/>
    </source>
</evidence>
<proteinExistence type="predicted"/>
<dbReference type="Pfam" id="PF24536">
    <property type="entry name" value="NXPE4_C"/>
    <property type="match status" value="1"/>
</dbReference>
<dbReference type="Proteomes" id="UP000515135">
    <property type="component" value="Unplaced"/>
</dbReference>
<dbReference type="Pfam" id="PF06312">
    <property type="entry name" value="Neurexophilin"/>
    <property type="match status" value="1"/>
</dbReference>
<evidence type="ECO:0000259" key="2">
    <source>
        <dbReference type="Pfam" id="PF24536"/>
    </source>
</evidence>